<name>A0ABS2CDR0_9NEIS</name>
<evidence type="ECO:0000259" key="2">
    <source>
        <dbReference type="Pfam" id="PF01939"/>
    </source>
</evidence>
<dbReference type="Pfam" id="PF01939">
    <property type="entry name" value="NucS_C"/>
    <property type="match status" value="1"/>
</dbReference>
<dbReference type="RefSeq" id="WP_203571602.1">
    <property type="nucleotide sequence ID" value="NZ_WOFE01000006.1"/>
</dbReference>
<sequence>MKNYYRVMLGRNSMYAADCFAGNFIGAHFSVHQDLQPLLSEDSRAFNHILAPQWIAQNPSKSKVAAGLACGVLWTISKGIQNGDIVLCPDGQGTYRVGEVLADYQYLAGEILPHRRAVRWFAAIARSDMSEALRNSCGSIGTVSTISKYASEIDSLLGQQAAPKILSTDPEIEDPTSFALEKHLEDFLVANWAQTELGKDYDIFTEDGETIGQQYPSDTGPMDILAISKDKKQLLVVELKKGRASDAVVGQVLRYMGFVMSELAEENQTVRGAIIALEDDQRIRRALAAVGNVDFYRYQISFKLSKI</sequence>
<dbReference type="Proteomes" id="UP001195660">
    <property type="component" value="Unassembled WGS sequence"/>
</dbReference>
<evidence type="ECO:0000313" key="4">
    <source>
        <dbReference type="Proteomes" id="UP001195660"/>
    </source>
</evidence>
<comment type="caution">
    <text evidence="3">The sequence shown here is derived from an EMBL/GenBank/DDBJ whole genome shotgun (WGS) entry which is preliminary data.</text>
</comment>
<proteinExistence type="predicted"/>
<accession>A0ABS2CDR0</accession>
<gene>
    <name evidence="3" type="ORF">GM173_11850</name>
</gene>
<dbReference type="Gene3D" id="3.40.1350.10">
    <property type="match status" value="1"/>
</dbReference>
<dbReference type="InterPro" id="IPR002793">
    <property type="entry name" value="Endonuclease_NucS"/>
</dbReference>
<dbReference type="InterPro" id="IPR011856">
    <property type="entry name" value="tRNA_endonuc-like_dom_sf"/>
</dbReference>
<organism evidence="3 4">
    <name type="scientific">Deefgea chitinilytica</name>
    <dbReference type="NCBI Taxonomy" id="570276"/>
    <lineage>
        <taxon>Bacteria</taxon>
        <taxon>Pseudomonadati</taxon>
        <taxon>Pseudomonadota</taxon>
        <taxon>Betaproteobacteria</taxon>
        <taxon>Neisseriales</taxon>
        <taxon>Chitinibacteraceae</taxon>
        <taxon>Deefgea</taxon>
    </lineage>
</organism>
<dbReference type="CDD" id="cd22341">
    <property type="entry name" value="NucS-like"/>
    <property type="match status" value="1"/>
</dbReference>
<evidence type="ECO:0000256" key="1">
    <source>
        <dbReference type="ARBA" id="ARBA00023125"/>
    </source>
</evidence>
<keyword evidence="1" id="KW-0238">DNA-binding</keyword>
<protein>
    <submittedName>
        <fullName evidence="3">DUF91 domain-containing protein</fullName>
    </submittedName>
</protein>
<feature type="domain" description="Endonuclease NucS C-terminal" evidence="2">
    <location>
        <begin position="205"/>
        <end position="277"/>
    </location>
</feature>
<reference evidence="3 4" key="1">
    <citation type="submission" date="2019-11" db="EMBL/GenBank/DDBJ databases">
        <title>Novel Deefgea species.</title>
        <authorList>
            <person name="Han J.-H."/>
        </authorList>
    </citation>
    <scope>NUCLEOTIDE SEQUENCE [LARGE SCALE GENOMIC DNA]</scope>
    <source>
        <strain evidence="3 4">LMG 24817</strain>
    </source>
</reference>
<dbReference type="InterPro" id="IPR048301">
    <property type="entry name" value="NucS_C"/>
</dbReference>
<keyword evidence="4" id="KW-1185">Reference proteome</keyword>
<dbReference type="EMBL" id="WOFE01000006">
    <property type="protein sequence ID" value="MBM5572270.1"/>
    <property type="molecule type" value="Genomic_DNA"/>
</dbReference>
<evidence type="ECO:0000313" key="3">
    <source>
        <dbReference type="EMBL" id="MBM5572270.1"/>
    </source>
</evidence>